<dbReference type="AlphaFoldDB" id="A0A4R8XWG8"/>
<keyword evidence="3" id="KW-1185">Reference proteome</keyword>
<organism evidence="2 3">
    <name type="scientific">Cryobacterium cheniae</name>
    <dbReference type="NCBI Taxonomy" id="1259262"/>
    <lineage>
        <taxon>Bacteria</taxon>
        <taxon>Bacillati</taxon>
        <taxon>Actinomycetota</taxon>
        <taxon>Actinomycetes</taxon>
        <taxon>Micrococcales</taxon>
        <taxon>Microbacteriaceae</taxon>
        <taxon>Cryobacterium</taxon>
    </lineage>
</organism>
<reference evidence="2 3" key="1">
    <citation type="submission" date="2019-03" db="EMBL/GenBank/DDBJ databases">
        <title>Genomics of glacier-inhabiting Cryobacterium strains.</title>
        <authorList>
            <person name="Liu Q."/>
            <person name="Xin Y.-H."/>
        </authorList>
    </citation>
    <scope>NUCLEOTIDE SEQUENCE [LARGE SCALE GENOMIC DNA]</scope>
    <source>
        <strain evidence="2 3">TMT2-48-2</strain>
    </source>
</reference>
<dbReference type="RefSeq" id="WP_134368896.1">
    <property type="nucleotide sequence ID" value="NZ_SOGN01000016.1"/>
</dbReference>
<sequence length="573" mass="64244">MGANDVVLLEDMVERSRRETEGFNSAEQEAYFVSWHYLTKYRPSHDDVLSGIVDGTRDGGVDAIHLFANGYYVRDGVNVGALGRNPQLDLVIIQVKNTRGFGENAVDKLIVHLPKLLDFARDDIALAKQFNPRLIEITRRFLDTYRAMDMPRLRIFVAFAALKAEQIHENVELKANQLEATLKASFGNCDPSVDLLDAASMANLAREKPPVTVELTLAENPISTDMSGGYVGLVKLYDYQKFITDETGKLDASLFDANVRDYDSDSGVNMSIQETLSTQDTDVDFWWLNNGVTIVADRVQPAGKLLHLDSPQIVNGLQTSHEIYKQGSSHEYSEDRGVLVKIIQADDDLVKDRIIRATNSQTILGLSSLRATDRVQREIEEFLKAKGLYYERRKNYYRNRQIPLKDLVSIDQMGQAVLATLVQAPHVSRGEVSRIFKDEIYDVVFGGSNPIGAYYASIAIVRECEKFLRGNRDTHDQVDDYVFHLSMAASIAITRKREPNAKDLALIDEVPSGDLLADLMVLVRQAFASSAKETREVLFEKLAKHPHATQAVSDQMVRYLASSPRQRGPVVAR</sequence>
<dbReference type="Proteomes" id="UP000298433">
    <property type="component" value="Unassembled WGS sequence"/>
</dbReference>
<comment type="caution">
    <text evidence="2">The sequence shown here is derived from an EMBL/GenBank/DDBJ whole genome shotgun (WGS) entry which is preliminary data.</text>
</comment>
<dbReference type="Pfam" id="PF10592">
    <property type="entry name" value="AIPR"/>
    <property type="match status" value="1"/>
</dbReference>
<protein>
    <recommendedName>
        <fullName evidence="1">Abortive phage infection protein C-terminal domain-containing protein</fullName>
    </recommendedName>
</protein>
<feature type="domain" description="Abortive phage infection protein C-terminal" evidence="1">
    <location>
        <begin position="255"/>
        <end position="502"/>
    </location>
</feature>
<dbReference type="EMBL" id="SOGN01000016">
    <property type="protein sequence ID" value="TFC83328.1"/>
    <property type="molecule type" value="Genomic_DNA"/>
</dbReference>
<evidence type="ECO:0000313" key="3">
    <source>
        <dbReference type="Proteomes" id="UP000298433"/>
    </source>
</evidence>
<evidence type="ECO:0000259" key="1">
    <source>
        <dbReference type="Pfam" id="PF10592"/>
    </source>
</evidence>
<gene>
    <name evidence="2" type="ORF">E3T23_02875</name>
</gene>
<dbReference type="InterPro" id="IPR018891">
    <property type="entry name" value="AIPR_C"/>
</dbReference>
<proteinExistence type="predicted"/>
<dbReference type="OrthoDB" id="9806213at2"/>
<accession>A0A4R8XWG8</accession>
<evidence type="ECO:0000313" key="2">
    <source>
        <dbReference type="EMBL" id="TFC83328.1"/>
    </source>
</evidence>
<name>A0A4R8XWG8_9MICO</name>